<protein>
    <submittedName>
        <fullName evidence="1">Uncharacterized protein</fullName>
    </submittedName>
</protein>
<dbReference type="Proteomes" id="UP001596150">
    <property type="component" value="Unassembled WGS sequence"/>
</dbReference>
<reference evidence="2" key="1">
    <citation type="journal article" date="2019" name="Int. J. Syst. Evol. Microbiol.">
        <title>The Global Catalogue of Microorganisms (GCM) 10K type strain sequencing project: providing services to taxonomists for standard genome sequencing and annotation.</title>
        <authorList>
            <consortium name="The Broad Institute Genomics Platform"/>
            <consortium name="The Broad Institute Genome Sequencing Center for Infectious Disease"/>
            <person name="Wu L."/>
            <person name="Ma J."/>
        </authorList>
    </citation>
    <scope>NUCLEOTIDE SEQUENCE [LARGE SCALE GENOMIC DNA]</scope>
    <source>
        <strain evidence="2">KACC 12633</strain>
    </source>
</reference>
<dbReference type="EMBL" id="JBHSML010000031">
    <property type="protein sequence ID" value="MFC5518986.1"/>
    <property type="molecule type" value="Genomic_DNA"/>
</dbReference>
<evidence type="ECO:0000313" key="2">
    <source>
        <dbReference type="Proteomes" id="UP001596150"/>
    </source>
</evidence>
<proteinExistence type="predicted"/>
<keyword evidence="2" id="KW-1185">Reference proteome</keyword>
<gene>
    <name evidence="1" type="ORF">ACFPP9_24700</name>
</gene>
<evidence type="ECO:0000313" key="1">
    <source>
        <dbReference type="EMBL" id="MFC5518986.1"/>
    </source>
</evidence>
<sequence length="105" mass="11648">MAGQSNEMGMVERMCRIACDATITGTKYNDPAAREAKIDECWQSWIVPMTAILDVMHRPLGEIHVPSDVEQYGINHKLPTFAAATYRSGYIDGHRAALSHDEVKG</sequence>
<accession>A0ABW0Q2A5</accession>
<dbReference type="RefSeq" id="WP_266346277.1">
    <property type="nucleotide sequence ID" value="NZ_JAPKNH010000015.1"/>
</dbReference>
<organism evidence="1 2">
    <name type="scientific">Kaistia terrae</name>
    <dbReference type="NCBI Taxonomy" id="537017"/>
    <lineage>
        <taxon>Bacteria</taxon>
        <taxon>Pseudomonadati</taxon>
        <taxon>Pseudomonadota</taxon>
        <taxon>Alphaproteobacteria</taxon>
        <taxon>Hyphomicrobiales</taxon>
        <taxon>Kaistiaceae</taxon>
        <taxon>Kaistia</taxon>
    </lineage>
</organism>
<name>A0ABW0Q2A5_9HYPH</name>
<comment type="caution">
    <text evidence="1">The sequence shown here is derived from an EMBL/GenBank/DDBJ whole genome shotgun (WGS) entry which is preliminary data.</text>
</comment>